<comment type="similarity">
    <text evidence="1">Belongs to the ERG2 family.</text>
</comment>
<proteinExistence type="inferred from homology"/>
<organism evidence="2 3">
    <name type="scientific">Syphacia muris</name>
    <dbReference type="NCBI Taxonomy" id="451379"/>
    <lineage>
        <taxon>Eukaryota</taxon>
        <taxon>Metazoa</taxon>
        <taxon>Ecdysozoa</taxon>
        <taxon>Nematoda</taxon>
        <taxon>Chromadorea</taxon>
        <taxon>Rhabditida</taxon>
        <taxon>Spirurina</taxon>
        <taxon>Oxyuridomorpha</taxon>
        <taxon>Oxyuroidea</taxon>
        <taxon>Oxyuridae</taxon>
        <taxon>Syphacia</taxon>
    </lineage>
</organism>
<dbReference type="Pfam" id="PF04622">
    <property type="entry name" value="ERG2_Sigma1R"/>
    <property type="match status" value="1"/>
</dbReference>
<evidence type="ECO:0000313" key="3">
    <source>
        <dbReference type="WBParaSite" id="SMUV_0000545701-mRNA-1"/>
    </source>
</evidence>
<dbReference type="WBParaSite" id="SMUV_0000545701-mRNA-1">
    <property type="protein sequence ID" value="SMUV_0000545701-mRNA-1"/>
    <property type="gene ID" value="SMUV_0000545701"/>
</dbReference>
<keyword evidence="2" id="KW-1185">Reference proteome</keyword>
<name>A0A0N5ALN2_9BILA</name>
<dbReference type="InterPro" id="IPR006716">
    <property type="entry name" value="ERG2_sigma1_rcpt-like"/>
</dbReference>
<sequence length="114" mass="12820">MNSTCTVLNGAVTRILNGQSVPTKESYKRGNNFRHGEFQRYFYGFADDTSMVCYGRGAVPLSYLWVATNSISVGDPVSLGKIFYHYSQGLIHELTVSAYSLFNEYKAKVRKSEL</sequence>
<protein>
    <submittedName>
        <fullName evidence="3">Sigma non-opioid intracellular receptor 1</fullName>
    </submittedName>
</protein>
<evidence type="ECO:0000256" key="1">
    <source>
        <dbReference type="RuleBase" id="RU368083"/>
    </source>
</evidence>
<dbReference type="Proteomes" id="UP000046393">
    <property type="component" value="Unplaced"/>
</dbReference>
<dbReference type="STRING" id="451379.A0A0N5ALN2"/>
<dbReference type="AlphaFoldDB" id="A0A0N5ALN2"/>
<accession>A0A0N5ALN2</accession>
<evidence type="ECO:0000313" key="2">
    <source>
        <dbReference type="Proteomes" id="UP000046393"/>
    </source>
</evidence>
<reference evidence="3" key="1">
    <citation type="submission" date="2017-02" db="UniProtKB">
        <authorList>
            <consortium name="WormBaseParasite"/>
        </authorList>
    </citation>
    <scope>IDENTIFICATION</scope>
</reference>